<proteinExistence type="predicted"/>
<dbReference type="RefSeq" id="WP_373566211.1">
    <property type="nucleotide sequence ID" value="NZ_JACCAT010000001.1"/>
</dbReference>
<comment type="caution">
    <text evidence="2">The sequence shown here is derived from an EMBL/GenBank/DDBJ whole genome shotgun (WGS) entry which is preliminary data.</text>
</comment>
<reference evidence="2 3" key="1">
    <citation type="submission" date="2020-07" db="EMBL/GenBank/DDBJ databases">
        <title>Exploring microbial biodiversity for novel pathways involved in the catabolism of aromatic compounds derived from lignin.</title>
        <authorList>
            <person name="Elkins J."/>
        </authorList>
    </citation>
    <scope>NUCLEOTIDE SEQUENCE [LARGE SCALE GENOMIC DNA]</scope>
    <source>
        <strain evidence="2 3">VanB</strain>
    </source>
</reference>
<gene>
    <name evidence="2" type="ORF">GGI52_005419</name>
</gene>
<name>A0A7Y9W2A2_9PSED</name>
<organism evidence="2 3">
    <name type="scientific">Pseudomonas moraviensis</name>
    <dbReference type="NCBI Taxonomy" id="321662"/>
    <lineage>
        <taxon>Bacteria</taxon>
        <taxon>Pseudomonadati</taxon>
        <taxon>Pseudomonadota</taxon>
        <taxon>Gammaproteobacteria</taxon>
        <taxon>Pseudomonadales</taxon>
        <taxon>Pseudomonadaceae</taxon>
        <taxon>Pseudomonas</taxon>
    </lineage>
</organism>
<protein>
    <recommendedName>
        <fullName evidence="1">Imm33-like domain-containing protein</fullName>
    </recommendedName>
</protein>
<accession>A0A7Y9W2A2</accession>
<dbReference type="InterPro" id="IPR056509">
    <property type="entry name" value="Imm33-like"/>
</dbReference>
<evidence type="ECO:0000313" key="3">
    <source>
        <dbReference type="Proteomes" id="UP000553035"/>
    </source>
</evidence>
<evidence type="ECO:0000313" key="2">
    <source>
        <dbReference type="EMBL" id="NYH12376.1"/>
    </source>
</evidence>
<dbReference type="Proteomes" id="UP000553035">
    <property type="component" value="Unassembled WGS sequence"/>
</dbReference>
<sequence>MSEHERVYPSAAQNAICEKYGMSVLPPEEMVAIAIESLGNTPIYGTRVCLPDGGNISWFIHGGTHSAAIDFYQPVCIEHLPEMLPLVMKYLCLPTGAKFIFDTQGYEDVWMAE</sequence>
<dbReference type="Pfam" id="PF24719">
    <property type="entry name" value="Imm33-like"/>
    <property type="match status" value="1"/>
</dbReference>
<dbReference type="AlphaFoldDB" id="A0A7Y9W2A2"/>
<feature type="domain" description="Imm33-like" evidence="1">
    <location>
        <begin position="13"/>
        <end position="111"/>
    </location>
</feature>
<dbReference type="EMBL" id="JACCAT010000001">
    <property type="protein sequence ID" value="NYH12376.1"/>
    <property type="molecule type" value="Genomic_DNA"/>
</dbReference>
<evidence type="ECO:0000259" key="1">
    <source>
        <dbReference type="Pfam" id="PF24719"/>
    </source>
</evidence>